<reference evidence="6" key="1">
    <citation type="journal article" date="2019" name="Int. J. Syst. Evol. Microbiol.">
        <title>The Global Catalogue of Microorganisms (GCM) 10K type strain sequencing project: providing services to taxonomists for standard genome sequencing and annotation.</title>
        <authorList>
            <consortium name="The Broad Institute Genomics Platform"/>
            <consortium name="The Broad Institute Genome Sequencing Center for Infectious Disease"/>
            <person name="Wu L."/>
            <person name="Ma J."/>
        </authorList>
    </citation>
    <scope>NUCLEOTIDE SEQUENCE [LARGE SCALE GENOMIC DNA]</scope>
    <source>
        <strain evidence="6">CGMCC 4.1434</strain>
    </source>
</reference>
<gene>
    <name evidence="5" type="ORF">ACFPRA_17620</name>
</gene>
<name>A0ABW0TMJ6_9BACL</name>
<dbReference type="Pfam" id="PF01047">
    <property type="entry name" value="MarR"/>
    <property type="match status" value="1"/>
</dbReference>
<keyword evidence="3" id="KW-0804">Transcription</keyword>
<dbReference type="SUPFAM" id="SSF46785">
    <property type="entry name" value="Winged helix' DNA-binding domain"/>
    <property type="match status" value="1"/>
</dbReference>
<evidence type="ECO:0000259" key="4">
    <source>
        <dbReference type="PROSITE" id="PS50995"/>
    </source>
</evidence>
<dbReference type="InterPro" id="IPR000835">
    <property type="entry name" value="HTH_MarR-typ"/>
</dbReference>
<dbReference type="PANTHER" id="PTHR42756">
    <property type="entry name" value="TRANSCRIPTIONAL REGULATOR, MARR"/>
    <property type="match status" value="1"/>
</dbReference>
<accession>A0ABW0TMJ6</accession>
<dbReference type="Gene3D" id="1.10.10.10">
    <property type="entry name" value="Winged helix-like DNA-binding domain superfamily/Winged helix DNA-binding domain"/>
    <property type="match status" value="1"/>
</dbReference>
<evidence type="ECO:0000256" key="3">
    <source>
        <dbReference type="ARBA" id="ARBA00023163"/>
    </source>
</evidence>
<dbReference type="Proteomes" id="UP001596109">
    <property type="component" value="Unassembled WGS sequence"/>
</dbReference>
<dbReference type="PROSITE" id="PS50995">
    <property type="entry name" value="HTH_MARR_2"/>
    <property type="match status" value="1"/>
</dbReference>
<dbReference type="PRINTS" id="PR00598">
    <property type="entry name" value="HTHMARR"/>
</dbReference>
<comment type="caution">
    <text evidence="5">The sequence shown here is derived from an EMBL/GenBank/DDBJ whole genome shotgun (WGS) entry which is preliminary data.</text>
</comment>
<dbReference type="PANTHER" id="PTHR42756:SF1">
    <property type="entry name" value="TRANSCRIPTIONAL REPRESSOR OF EMRAB OPERON"/>
    <property type="match status" value="1"/>
</dbReference>
<keyword evidence="1" id="KW-0805">Transcription regulation</keyword>
<protein>
    <submittedName>
        <fullName evidence="5">MarR family winged helix-turn-helix transcriptional regulator</fullName>
    </submittedName>
</protein>
<dbReference type="InterPro" id="IPR036390">
    <property type="entry name" value="WH_DNA-bd_sf"/>
</dbReference>
<evidence type="ECO:0000256" key="1">
    <source>
        <dbReference type="ARBA" id="ARBA00023015"/>
    </source>
</evidence>
<sequence>MIEEEIRKLLDELSTKQRRSYSDMLRQLDLHIGQDQLLCRLLKEDGITQSQLSERLSCEPPTVANMVKTLESYGLIHRKRDALDARINRVYLTPEGQEMIAPIEKVWRKQQDKLLDGMSPEELHLLKRLLTKMAENLS</sequence>
<dbReference type="EMBL" id="JBHSNO010000009">
    <property type="protein sequence ID" value="MFC5590726.1"/>
    <property type="molecule type" value="Genomic_DNA"/>
</dbReference>
<evidence type="ECO:0000256" key="2">
    <source>
        <dbReference type="ARBA" id="ARBA00023125"/>
    </source>
</evidence>
<evidence type="ECO:0000313" key="5">
    <source>
        <dbReference type="EMBL" id="MFC5590726.1"/>
    </source>
</evidence>
<dbReference type="InterPro" id="IPR036388">
    <property type="entry name" value="WH-like_DNA-bd_sf"/>
</dbReference>
<dbReference type="SMART" id="SM00347">
    <property type="entry name" value="HTH_MARR"/>
    <property type="match status" value="1"/>
</dbReference>
<proteinExistence type="predicted"/>
<evidence type="ECO:0000313" key="6">
    <source>
        <dbReference type="Proteomes" id="UP001596109"/>
    </source>
</evidence>
<keyword evidence="2" id="KW-0238">DNA-binding</keyword>
<dbReference type="RefSeq" id="WP_381437633.1">
    <property type="nucleotide sequence ID" value="NZ_JBHSNO010000009.1"/>
</dbReference>
<feature type="domain" description="HTH marR-type" evidence="4">
    <location>
        <begin position="3"/>
        <end position="135"/>
    </location>
</feature>
<keyword evidence="6" id="KW-1185">Reference proteome</keyword>
<organism evidence="5 6">
    <name type="scientific">Sporosarcina soli</name>
    <dbReference type="NCBI Taxonomy" id="334736"/>
    <lineage>
        <taxon>Bacteria</taxon>
        <taxon>Bacillati</taxon>
        <taxon>Bacillota</taxon>
        <taxon>Bacilli</taxon>
        <taxon>Bacillales</taxon>
        <taxon>Caryophanaceae</taxon>
        <taxon>Sporosarcina</taxon>
    </lineage>
</organism>